<name>A0ABD0KV37_9CAEN</name>
<dbReference type="Proteomes" id="UP001519460">
    <property type="component" value="Unassembled WGS sequence"/>
</dbReference>
<protein>
    <submittedName>
        <fullName evidence="2">Uncharacterized protein</fullName>
    </submittedName>
</protein>
<proteinExistence type="predicted"/>
<feature type="signal peptide" evidence="1">
    <location>
        <begin position="1"/>
        <end position="22"/>
    </location>
</feature>
<accession>A0ABD0KV37</accession>
<dbReference type="EMBL" id="JACVVK020000121">
    <property type="protein sequence ID" value="KAK7490963.1"/>
    <property type="molecule type" value="Genomic_DNA"/>
</dbReference>
<keyword evidence="1" id="KW-0732">Signal</keyword>
<keyword evidence="3" id="KW-1185">Reference proteome</keyword>
<reference evidence="2 3" key="1">
    <citation type="journal article" date="2023" name="Sci. Data">
        <title>Genome assembly of the Korean intertidal mud-creeper Batillaria attramentaria.</title>
        <authorList>
            <person name="Patra A.K."/>
            <person name="Ho P.T."/>
            <person name="Jun S."/>
            <person name="Lee S.J."/>
            <person name="Kim Y."/>
            <person name="Won Y.J."/>
        </authorList>
    </citation>
    <scope>NUCLEOTIDE SEQUENCE [LARGE SCALE GENOMIC DNA]</scope>
    <source>
        <strain evidence="2">Wonlab-2016</strain>
    </source>
</reference>
<feature type="chain" id="PRO_5044851481" evidence="1">
    <location>
        <begin position="23"/>
        <end position="134"/>
    </location>
</feature>
<dbReference type="AlphaFoldDB" id="A0ABD0KV37"/>
<evidence type="ECO:0000313" key="2">
    <source>
        <dbReference type="EMBL" id="KAK7490963.1"/>
    </source>
</evidence>
<organism evidence="2 3">
    <name type="scientific">Batillaria attramentaria</name>
    <dbReference type="NCBI Taxonomy" id="370345"/>
    <lineage>
        <taxon>Eukaryota</taxon>
        <taxon>Metazoa</taxon>
        <taxon>Spiralia</taxon>
        <taxon>Lophotrochozoa</taxon>
        <taxon>Mollusca</taxon>
        <taxon>Gastropoda</taxon>
        <taxon>Caenogastropoda</taxon>
        <taxon>Sorbeoconcha</taxon>
        <taxon>Cerithioidea</taxon>
        <taxon>Batillariidae</taxon>
        <taxon>Batillaria</taxon>
    </lineage>
</organism>
<evidence type="ECO:0000313" key="3">
    <source>
        <dbReference type="Proteomes" id="UP001519460"/>
    </source>
</evidence>
<comment type="caution">
    <text evidence="2">The sequence shown here is derived from an EMBL/GenBank/DDBJ whole genome shotgun (WGS) entry which is preliminary data.</text>
</comment>
<evidence type="ECO:0000256" key="1">
    <source>
        <dbReference type="SAM" id="SignalP"/>
    </source>
</evidence>
<sequence length="134" mass="15229">MSFRLLIRALVVLSFYSLDMESGNDSIDLSRTVLPWPPAVVFQCQHNNPDHCSCCVSFQYHLVLNGSVFSGRNCVLDLKRLFFTLRDRRVTVWNGTQRHVTSPPNKTHFVDEPSGYNQNIEGGNGRGMAWPLVM</sequence>
<gene>
    <name evidence="2" type="ORF">BaRGS_00017835</name>
</gene>